<dbReference type="RefSeq" id="WP_192030549.1">
    <property type="nucleotide sequence ID" value="NZ_JACYTR010000041.1"/>
</dbReference>
<evidence type="ECO:0000313" key="3">
    <source>
        <dbReference type="Proteomes" id="UP000613768"/>
    </source>
</evidence>
<dbReference type="AlphaFoldDB" id="A0AAW3ZPP7"/>
<comment type="caution">
    <text evidence="2">The sequence shown here is derived from an EMBL/GenBank/DDBJ whole genome shotgun (WGS) entry which is preliminary data.</text>
</comment>
<keyword evidence="3" id="KW-1185">Reference proteome</keyword>
<dbReference type="Gene3D" id="1.25.40.10">
    <property type="entry name" value="Tetratricopeptide repeat domain"/>
    <property type="match status" value="1"/>
</dbReference>
<name>A0AAW3ZPP7_9GAMM</name>
<reference evidence="2 3" key="1">
    <citation type="submission" date="2020-09" db="EMBL/GenBank/DDBJ databases">
        <title>Pseudoxanthomonas sp. CAU 1598 isolated from sand of Yaerae Beach.</title>
        <authorList>
            <person name="Kim W."/>
        </authorList>
    </citation>
    <scope>NUCLEOTIDE SEQUENCE [LARGE SCALE GENOMIC DNA]</scope>
    <source>
        <strain evidence="2 3">CAU 1598</strain>
    </source>
</reference>
<proteinExistence type="predicted"/>
<evidence type="ECO:0000256" key="1">
    <source>
        <dbReference type="SAM" id="SignalP"/>
    </source>
</evidence>
<dbReference type="Proteomes" id="UP000613768">
    <property type="component" value="Unassembled WGS sequence"/>
</dbReference>
<accession>A0AAW3ZPP7</accession>
<organism evidence="2 3">
    <name type="scientific">Pseudomarimonas arenosa</name>
    <dbReference type="NCBI Taxonomy" id="2774145"/>
    <lineage>
        <taxon>Bacteria</taxon>
        <taxon>Pseudomonadati</taxon>
        <taxon>Pseudomonadota</taxon>
        <taxon>Gammaproteobacteria</taxon>
        <taxon>Lysobacterales</taxon>
        <taxon>Lysobacteraceae</taxon>
        <taxon>Pseudomarimonas</taxon>
    </lineage>
</organism>
<feature type="signal peptide" evidence="1">
    <location>
        <begin position="1"/>
        <end position="21"/>
    </location>
</feature>
<sequence>MVWLASLLTLAGCASTPPPVAQQPPEPPAPTRDLLAEVRLAAADAGDVIEVQPLRDPGVDDLLLRAERGTERGRLKSADRALSKALELVPNDPEIMQRRAEVLLARRQLDEAEQLAYQSFERGPQLGSLCRRNWATVQFAREERGDQEGAARALDQRLRCVVEPPVRM</sequence>
<keyword evidence="1" id="KW-0732">Signal</keyword>
<protein>
    <submittedName>
        <fullName evidence="2">Tetratricopeptide repeat protein</fullName>
    </submittedName>
</protein>
<evidence type="ECO:0000313" key="2">
    <source>
        <dbReference type="EMBL" id="MBD8527127.1"/>
    </source>
</evidence>
<gene>
    <name evidence="2" type="ORF">IFO71_15400</name>
</gene>
<dbReference type="InterPro" id="IPR011990">
    <property type="entry name" value="TPR-like_helical_dom_sf"/>
</dbReference>
<feature type="chain" id="PRO_5043632735" evidence="1">
    <location>
        <begin position="22"/>
        <end position="168"/>
    </location>
</feature>
<dbReference type="EMBL" id="JACYTR010000041">
    <property type="protein sequence ID" value="MBD8527127.1"/>
    <property type="molecule type" value="Genomic_DNA"/>
</dbReference>
<dbReference type="Pfam" id="PF14559">
    <property type="entry name" value="TPR_19"/>
    <property type="match status" value="1"/>
</dbReference>
<dbReference type="SUPFAM" id="SSF48452">
    <property type="entry name" value="TPR-like"/>
    <property type="match status" value="1"/>
</dbReference>